<feature type="compositionally biased region" description="Low complexity" evidence="1">
    <location>
        <begin position="22"/>
        <end position="34"/>
    </location>
</feature>
<dbReference type="EMBL" id="CP024087">
    <property type="protein sequence ID" value="AYF30465.1"/>
    <property type="molecule type" value="Genomic_DNA"/>
</dbReference>
<accession>A0A386WPY9</accession>
<feature type="region of interest" description="Disordered" evidence="1">
    <location>
        <begin position="22"/>
        <end position="41"/>
    </location>
</feature>
<sequence>MPDADTHSEVAYWQRRQRLKSIGSSCSTTSSSSSRHGRSVRRLRDREVGLFVGDRNQVILDLNSEDEDGGIAGIAGDS</sequence>
<reference evidence="2 3" key="1">
    <citation type="submission" date="2017-10" db="EMBL/GenBank/DDBJ databases">
        <title>Integration of genomic and chemical information greatly accelerates assignment of the full stereostructure of myelolactone, a potent inhibitor of myeloma from a marine-derived Micromonospora.</title>
        <authorList>
            <person name="Kim M.C."/>
            <person name="Machado H."/>
            <person name="Jensen P.R."/>
            <person name="Fenical W."/>
        </authorList>
    </citation>
    <scope>NUCLEOTIDE SEQUENCE [LARGE SCALE GENOMIC DNA]</scope>
    <source>
        <strain evidence="2 3">CNY-010</strain>
    </source>
</reference>
<evidence type="ECO:0000256" key="1">
    <source>
        <dbReference type="SAM" id="MobiDB-lite"/>
    </source>
</evidence>
<evidence type="ECO:0000313" key="2">
    <source>
        <dbReference type="EMBL" id="AYF30465.1"/>
    </source>
</evidence>
<organism evidence="2 3">
    <name type="scientific">Micromonospora tulbaghiae</name>
    <dbReference type="NCBI Taxonomy" id="479978"/>
    <lineage>
        <taxon>Bacteria</taxon>
        <taxon>Bacillati</taxon>
        <taxon>Actinomycetota</taxon>
        <taxon>Actinomycetes</taxon>
        <taxon>Micromonosporales</taxon>
        <taxon>Micromonosporaceae</taxon>
        <taxon>Micromonospora</taxon>
    </lineage>
</organism>
<dbReference type="Proteomes" id="UP000267804">
    <property type="component" value="Chromosome"/>
</dbReference>
<gene>
    <name evidence="2" type="ORF">CSH63_24050</name>
</gene>
<name>A0A386WPY9_9ACTN</name>
<dbReference type="AlphaFoldDB" id="A0A386WPY9"/>
<evidence type="ECO:0000313" key="3">
    <source>
        <dbReference type="Proteomes" id="UP000267804"/>
    </source>
</evidence>
<dbReference type="KEGG" id="mtua:CSH63_24050"/>
<protein>
    <submittedName>
        <fullName evidence="2">Uncharacterized protein</fullName>
    </submittedName>
</protein>
<proteinExistence type="predicted"/>